<gene>
    <name evidence="2" type="ORF">MGAL_10B043482</name>
</gene>
<protein>
    <submittedName>
        <fullName evidence="2">Uncharacterized protein</fullName>
    </submittedName>
</protein>
<proteinExistence type="predicted"/>
<feature type="compositionally biased region" description="Polar residues" evidence="1">
    <location>
        <begin position="81"/>
        <end position="90"/>
    </location>
</feature>
<feature type="compositionally biased region" description="Low complexity" evidence="1">
    <location>
        <begin position="91"/>
        <end position="102"/>
    </location>
</feature>
<dbReference type="Proteomes" id="UP000596742">
    <property type="component" value="Unassembled WGS sequence"/>
</dbReference>
<evidence type="ECO:0000313" key="2">
    <source>
        <dbReference type="EMBL" id="VDI21203.1"/>
    </source>
</evidence>
<reference evidence="2" key="1">
    <citation type="submission" date="2018-11" db="EMBL/GenBank/DDBJ databases">
        <authorList>
            <person name="Alioto T."/>
            <person name="Alioto T."/>
        </authorList>
    </citation>
    <scope>NUCLEOTIDE SEQUENCE</scope>
</reference>
<feature type="region of interest" description="Disordered" evidence="1">
    <location>
        <begin position="81"/>
        <end position="111"/>
    </location>
</feature>
<evidence type="ECO:0000313" key="3">
    <source>
        <dbReference type="Proteomes" id="UP000596742"/>
    </source>
</evidence>
<accession>A0A8B6DJK3</accession>
<organism evidence="2 3">
    <name type="scientific">Mytilus galloprovincialis</name>
    <name type="common">Mediterranean mussel</name>
    <dbReference type="NCBI Taxonomy" id="29158"/>
    <lineage>
        <taxon>Eukaryota</taxon>
        <taxon>Metazoa</taxon>
        <taxon>Spiralia</taxon>
        <taxon>Lophotrochozoa</taxon>
        <taxon>Mollusca</taxon>
        <taxon>Bivalvia</taxon>
        <taxon>Autobranchia</taxon>
        <taxon>Pteriomorphia</taxon>
        <taxon>Mytilida</taxon>
        <taxon>Mytiloidea</taxon>
        <taxon>Mytilidae</taxon>
        <taxon>Mytilinae</taxon>
        <taxon>Mytilus</taxon>
    </lineage>
</organism>
<keyword evidence="3" id="KW-1185">Reference proteome</keyword>
<evidence type="ECO:0000256" key="1">
    <source>
        <dbReference type="SAM" id="MobiDB-lite"/>
    </source>
</evidence>
<name>A0A8B6DJK3_MYTGA</name>
<comment type="caution">
    <text evidence="2">The sequence shown here is derived from an EMBL/GenBank/DDBJ whole genome shotgun (WGS) entry which is preliminary data.</text>
</comment>
<sequence>MLNRLRRIQITELQFLCFLKKVLQNKSCFMNSAKMDIPGERNTESMFSCGLLTNFSCEHNKHSPFAAGPCDSCKVMSLYGSSPKSDNSFTPSSSYGSPPGKGFTLEHSKHSKKVKQARQVRWTSKQPEMIPNIDEDVEIKTTEQSVKPKSILKQRETCMVVVHGD</sequence>
<dbReference type="AlphaFoldDB" id="A0A8B6DJK3"/>
<dbReference type="EMBL" id="UYJE01003664">
    <property type="protein sequence ID" value="VDI21203.1"/>
    <property type="molecule type" value="Genomic_DNA"/>
</dbReference>